<dbReference type="AlphaFoldDB" id="A0A1Y1M127"/>
<sequence length="126" mass="13822">MSRYAHDGFSGWLPCASFLDVRVTHLSDGKGLNFAYNVRNRRGMCHPAGRGDQGAPGDNVERVSRASRIAQQRSLGRGIPTESLYAVEILRRGSCSVDFLGAYHPFLCVARRTSIPLLDASSQPWG</sequence>
<name>A0A1Y1M127_PHOPY</name>
<dbReference type="EMBL" id="GEZM01042964">
    <property type="protein sequence ID" value="JAV79439.1"/>
    <property type="molecule type" value="Transcribed_RNA"/>
</dbReference>
<proteinExistence type="predicted"/>
<protein>
    <submittedName>
        <fullName evidence="1">Uncharacterized protein</fullName>
    </submittedName>
</protein>
<organism evidence="1">
    <name type="scientific">Photinus pyralis</name>
    <name type="common">Common eastern firefly</name>
    <name type="synonym">Lampyris pyralis</name>
    <dbReference type="NCBI Taxonomy" id="7054"/>
    <lineage>
        <taxon>Eukaryota</taxon>
        <taxon>Metazoa</taxon>
        <taxon>Ecdysozoa</taxon>
        <taxon>Arthropoda</taxon>
        <taxon>Hexapoda</taxon>
        <taxon>Insecta</taxon>
        <taxon>Pterygota</taxon>
        <taxon>Neoptera</taxon>
        <taxon>Endopterygota</taxon>
        <taxon>Coleoptera</taxon>
        <taxon>Polyphaga</taxon>
        <taxon>Elateriformia</taxon>
        <taxon>Elateroidea</taxon>
        <taxon>Lampyridae</taxon>
        <taxon>Lampyrinae</taxon>
        <taxon>Photinus</taxon>
    </lineage>
</organism>
<accession>A0A1Y1M127</accession>
<evidence type="ECO:0000313" key="1">
    <source>
        <dbReference type="EMBL" id="JAV79439.1"/>
    </source>
</evidence>
<reference evidence="1" key="1">
    <citation type="journal article" date="2016" name="Sci. Rep.">
        <title>Molecular characterization of firefly nuptial gifts: a multi-omics approach sheds light on postcopulatory sexual selection.</title>
        <authorList>
            <person name="Al-Wathiqui N."/>
            <person name="Fallon T.R."/>
            <person name="South A."/>
            <person name="Weng J.K."/>
            <person name="Lewis S.M."/>
        </authorList>
    </citation>
    <scope>NUCLEOTIDE SEQUENCE</scope>
</reference>